<evidence type="ECO:0000256" key="2">
    <source>
        <dbReference type="ARBA" id="ARBA00023186"/>
    </source>
</evidence>
<evidence type="ECO:0000256" key="1">
    <source>
        <dbReference type="ARBA" id="ARBA00009054"/>
    </source>
</evidence>
<dbReference type="SUPFAM" id="SSF51064">
    <property type="entry name" value="Head domain of nucleotide exchange factor GrpE"/>
    <property type="match status" value="1"/>
</dbReference>
<comment type="function">
    <text evidence="3">Participates actively in the response to hyperosmotic and heat shock by preventing the aggregation of stress-denatured proteins, in association with DnaK and GrpE. It is the nucleotide exchange factor for DnaK and may function as a thermosensor. Unfolded proteins bind initially to DnaJ; upon interaction with the DnaJ-bound protein, DnaK hydrolyzes its bound ATP, resulting in the formation of a stable complex. GrpE releases ADP from DnaK; ATP binding to DnaK triggers the release of the substrate protein, thus completing the reaction cycle. Several rounds of ATP-dependent interactions between DnaJ, DnaK and GrpE are required for fully efficient folding.</text>
</comment>
<keyword evidence="3" id="KW-0963">Cytoplasm</keyword>
<dbReference type="GO" id="GO:0051087">
    <property type="term" value="F:protein-folding chaperone binding"/>
    <property type="evidence" value="ECO:0007669"/>
    <property type="project" value="InterPro"/>
</dbReference>
<dbReference type="InterPro" id="IPR013805">
    <property type="entry name" value="GrpE_CC"/>
</dbReference>
<dbReference type="InterPro" id="IPR009012">
    <property type="entry name" value="GrpE_head"/>
</dbReference>
<dbReference type="HAMAP" id="MF_01151">
    <property type="entry name" value="GrpE"/>
    <property type="match status" value="1"/>
</dbReference>
<dbReference type="PRINTS" id="PR00773">
    <property type="entry name" value="GRPEPROTEIN"/>
</dbReference>
<dbReference type="GO" id="GO:0005737">
    <property type="term" value="C:cytoplasm"/>
    <property type="evidence" value="ECO:0007669"/>
    <property type="project" value="UniProtKB-SubCell"/>
</dbReference>
<gene>
    <name evidence="3" type="primary">grpE</name>
    <name evidence="5" type="ORF">US52_C0001G0012</name>
</gene>
<sequence length="324" mass="37379">MQKLEKLRELVSDAKNVIEKGCSQWEFRLDSANFQTKSKDDFEKYRKVFEGDGLTLLMELSHASRKIRVYQIPENLKTEYAGLTYIELTGPKPGKKLERTEWEYVSFVIDDYDKFIQHGCKSPDEFNKVRKVGSSKFCYYADLNNRLQFRNKSISEAEEVELGQGEQAGQSVTSAEEKFTSGVGEIQKEREMRLKLMADFDNYRKSTEARIEKIQAQANRNAVVKLFEVIDDIERAQNKSNEVDGIKHIYDKLLRILNEEGYEKLEIKGGDSFDPHSMEALSTINSQDKEMDNKVQKILQNGYVHKQTGEIVRLAKVVVAKFNA</sequence>
<evidence type="ECO:0000256" key="4">
    <source>
        <dbReference type="RuleBase" id="RU004478"/>
    </source>
</evidence>
<keyword evidence="3" id="KW-0346">Stress response</keyword>
<dbReference type="GO" id="GO:0042803">
    <property type="term" value="F:protein homodimerization activity"/>
    <property type="evidence" value="ECO:0007669"/>
    <property type="project" value="InterPro"/>
</dbReference>
<reference evidence="5 6" key="1">
    <citation type="journal article" date="2015" name="Nature">
        <title>rRNA introns, odd ribosomes, and small enigmatic genomes across a large radiation of phyla.</title>
        <authorList>
            <person name="Brown C.T."/>
            <person name="Hug L.A."/>
            <person name="Thomas B.C."/>
            <person name="Sharon I."/>
            <person name="Castelle C.J."/>
            <person name="Singh A."/>
            <person name="Wilkins M.J."/>
            <person name="Williams K.H."/>
            <person name="Banfield J.F."/>
        </authorList>
    </citation>
    <scope>NUCLEOTIDE SEQUENCE [LARGE SCALE GENOMIC DNA]</scope>
</reference>
<organism evidence="5 6">
    <name type="scientific">candidate division WS6 bacterium GW2011_GWA2_37_6</name>
    <dbReference type="NCBI Taxonomy" id="1619087"/>
    <lineage>
        <taxon>Bacteria</taxon>
        <taxon>Candidatus Dojkabacteria</taxon>
    </lineage>
</organism>
<evidence type="ECO:0000256" key="3">
    <source>
        <dbReference type="HAMAP-Rule" id="MF_01151"/>
    </source>
</evidence>
<proteinExistence type="inferred from homology"/>
<dbReference type="PANTHER" id="PTHR21237:SF23">
    <property type="entry name" value="GRPE PROTEIN HOMOLOG, MITOCHONDRIAL"/>
    <property type="match status" value="1"/>
</dbReference>
<dbReference type="SUPFAM" id="SSF58014">
    <property type="entry name" value="Coiled-coil domain of nucleotide exchange factor GrpE"/>
    <property type="match status" value="1"/>
</dbReference>
<keyword evidence="2 3" id="KW-0143">Chaperone</keyword>
<comment type="similarity">
    <text evidence="1 3 4">Belongs to the GrpE family.</text>
</comment>
<comment type="subunit">
    <text evidence="3">Homodimer.</text>
</comment>
<dbReference type="InterPro" id="IPR029068">
    <property type="entry name" value="Glyas_Bleomycin-R_OHBP_Dase"/>
</dbReference>
<dbReference type="Proteomes" id="UP000034852">
    <property type="component" value="Unassembled WGS sequence"/>
</dbReference>
<dbReference type="InterPro" id="IPR000740">
    <property type="entry name" value="GrpE"/>
</dbReference>
<dbReference type="Gene3D" id="3.90.20.20">
    <property type="match status" value="1"/>
</dbReference>
<dbReference type="GO" id="GO:0000774">
    <property type="term" value="F:adenyl-nucleotide exchange factor activity"/>
    <property type="evidence" value="ECO:0007669"/>
    <property type="project" value="InterPro"/>
</dbReference>
<dbReference type="AlphaFoldDB" id="A0A0G0JHT7"/>
<dbReference type="Pfam" id="PF01025">
    <property type="entry name" value="GrpE"/>
    <property type="match status" value="1"/>
</dbReference>
<evidence type="ECO:0000313" key="6">
    <source>
        <dbReference type="Proteomes" id="UP000034852"/>
    </source>
</evidence>
<comment type="caution">
    <text evidence="5">The sequence shown here is derived from an EMBL/GenBank/DDBJ whole genome shotgun (WGS) entry which is preliminary data.</text>
</comment>
<dbReference type="GO" id="GO:0006457">
    <property type="term" value="P:protein folding"/>
    <property type="evidence" value="ECO:0007669"/>
    <property type="project" value="InterPro"/>
</dbReference>
<comment type="subcellular location">
    <subcellularLocation>
        <location evidence="3">Cytoplasm</location>
    </subcellularLocation>
</comment>
<protein>
    <recommendedName>
        <fullName evidence="3">Protein GrpE</fullName>
    </recommendedName>
    <alternativeName>
        <fullName evidence="3">HSP-70 cofactor</fullName>
    </alternativeName>
</protein>
<name>A0A0G0JHT7_9BACT</name>
<evidence type="ECO:0000313" key="5">
    <source>
        <dbReference type="EMBL" id="KKQ36344.1"/>
    </source>
</evidence>
<dbReference type="EMBL" id="LBTH01000001">
    <property type="protein sequence ID" value="KKQ36344.1"/>
    <property type="molecule type" value="Genomic_DNA"/>
</dbReference>
<dbReference type="PANTHER" id="PTHR21237">
    <property type="entry name" value="GRPE PROTEIN"/>
    <property type="match status" value="1"/>
</dbReference>
<dbReference type="Gene3D" id="2.30.22.10">
    <property type="entry name" value="Head domain of nucleotide exchange factor GrpE"/>
    <property type="match status" value="1"/>
</dbReference>
<accession>A0A0G0JHT7</accession>
<dbReference type="GO" id="GO:0051082">
    <property type="term" value="F:unfolded protein binding"/>
    <property type="evidence" value="ECO:0007669"/>
    <property type="project" value="TreeGrafter"/>
</dbReference>
<dbReference type="Gene3D" id="3.10.180.10">
    <property type="entry name" value="2,3-Dihydroxybiphenyl 1,2-Dioxygenase, domain 1"/>
    <property type="match status" value="1"/>
</dbReference>